<evidence type="ECO:0000256" key="1">
    <source>
        <dbReference type="ARBA" id="ARBA00004496"/>
    </source>
</evidence>
<dbReference type="InterPro" id="IPR038157">
    <property type="entry name" value="FeoA_core_dom"/>
</dbReference>
<dbReference type="Pfam" id="PF04023">
    <property type="entry name" value="FeoA"/>
    <property type="match status" value="1"/>
</dbReference>
<comment type="similarity">
    <text evidence="2">Belongs to the DtxR/MntR family.</text>
</comment>
<dbReference type="Pfam" id="PF02742">
    <property type="entry name" value="Fe_dep_repr_C"/>
    <property type="match status" value="1"/>
</dbReference>
<dbReference type="SMART" id="SM00529">
    <property type="entry name" value="HTH_DTXR"/>
    <property type="match status" value="1"/>
</dbReference>
<protein>
    <recommendedName>
        <fullName evidence="12">Manganese transport regulator</fullName>
    </recommendedName>
</protein>
<accession>A0A4Q2EGA0</accession>
<dbReference type="PANTHER" id="PTHR33238:SF11">
    <property type="entry name" value="TRANSCRIPTIONAL REGULATOR MNTR"/>
    <property type="match status" value="1"/>
</dbReference>
<gene>
    <name evidence="14" type="ORF">C1706_10730</name>
</gene>
<dbReference type="InterPro" id="IPR036421">
    <property type="entry name" value="Fe_dep_repressor_sf"/>
</dbReference>
<dbReference type="OrthoDB" id="9791355at2"/>
<dbReference type="GO" id="GO:0045892">
    <property type="term" value="P:negative regulation of DNA-templated transcription"/>
    <property type="evidence" value="ECO:0007669"/>
    <property type="project" value="TreeGrafter"/>
</dbReference>
<keyword evidence="15" id="KW-1185">Reference proteome</keyword>
<dbReference type="SUPFAM" id="SSF46785">
    <property type="entry name" value="Winged helix' DNA-binding domain"/>
    <property type="match status" value="1"/>
</dbReference>
<dbReference type="Pfam" id="PF01325">
    <property type="entry name" value="Fe_dep_repress"/>
    <property type="match status" value="1"/>
</dbReference>
<evidence type="ECO:0000256" key="2">
    <source>
        <dbReference type="ARBA" id="ARBA00007871"/>
    </source>
</evidence>
<evidence type="ECO:0000256" key="4">
    <source>
        <dbReference type="ARBA" id="ARBA00022490"/>
    </source>
</evidence>
<keyword evidence="5" id="KW-0678">Repressor</keyword>
<dbReference type="GO" id="GO:0003700">
    <property type="term" value="F:DNA-binding transcription factor activity"/>
    <property type="evidence" value="ECO:0007669"/>
    <property type="project" value="InterPro"/>
</dbReference>
<dbReference type="Gene3D" id="2.30.30.90">
    <property type="match status" value="1"/>
</dbReference>
<dbReference type="InterPro" id="IPR036390">
    <property type="entry name" value="WH_DNA-bd_sf"/>
</dbReference>
<dbReference type="RefSeq" id="WP_129459234.1">
    <property type="nucleotide sequence ID" value="NZ_PPCV01000007.1"/>
</dbReference>
<proteinExistence type="inferred from homology"/>
<comment type="caution">
    <text evidence="14">The sequence shown here is derived from an EMBL/GenBank/DDBJ whole genome shotgun (WGS) entry which is preliminary data.</text>
</comment>
<dbReference type="InterPro" id="IPR022687">
    <property type="entry name" value="HTH_DTXR"/>
</dbReference>
<dbReference type="InterPro" id="IPR008988">
    <property type="entry name" value="Transcriptional_repressor_C"/>
</dbReference>
<dbReference type="Gene3D" id="1.10.60.10">
    <property type="entry name" value="Iron dependent repressor, metal binding and dimerisation domain"/>
    <property type="match status" value="1"/>
</dbReference>
<comment type="subunit">
    <text evidence="3">Homodimer.</text>
</comment>
<evidence type="ECO:0000256" key="12">
    <source>
        <dbReference type="ARBA" id="ARBA00032593"/>
    </source>
</evidence>
<keyword evidence="7" id="KW-0805">Transcription regulation</keyword>
<dbReference type="InterPro" id="IPR022689">
    <property type="entry name" value="Iron_dep_repressor"/>
</dbReference>
<dbReference type="FunFam" id="1.10.60.10:FF:000004">
    <property type="entry name" value="DtxR family transcriptional regulator"/>
    <property type="match status" value="1"/>
</dbReference>
<dbReference type="InterPro" id="IPR036388">
    <property type="entry name" value="WH-like_DNA-bd_sf"/>
</dbReference>
<comment type="subcellular location">
    <subcellularLocation>
        <location evidence="1">Cytoplasm</location>
    </subcellularLocation>
</comment>
<dbReference type="InterPro" id="IPR007167">
    <property type="entry name" value="Fe-transptr_FeoA-like"/>
</dbReference>
<evidence type="ECO:0000256" key="9">
    <source>
        <dbReference type="ARBA" id="ARBA00023159"/>
    </source>
</evidence>
<keyword evidence="4" id="KW-0963">Cytoplasm</keyword>
<evidence type="ECO:0000313" key="15">
    <source>
        <dbReference type="Proteomes" id="UP000290624"/>
    </source>
</evidence>
<evidence type="ECO:0000256" key="3">
    <source>
        <dbReference type="ARBA" id="ARBA00011738"/>
    </source>
</evidence>
<dbReference type="EMBL" id="PPCV01000007">
    <property type="protein sequence ID" value="RXW31626.1"/>
    <property type="molecule type" value="Genomic_DNA"/>
</dbReference>
<keyword evidence="11" id="KW-0464">Manganese</keyword>
<dbReference type="GO" id="GO:0046983">
    <property type="term" value="F:protein dimerization activity"/>
    <property type="evidence" value="ECO:0007669"/>
    <property type="project" value="InterPro"/>
</dbReference>
<evidence type="ECO:0000256" key="5">
    <source>
        <dbReference type="ARBA" id="ARBA00022491"/>
    </source>
</evidence>
<dbReference type="InterPro" id="IPR050536">
    <property type="entry name" value="DtxR_MntR_Metal-Reg"/>
</dbReference>
<dbReference type="Gene3D" id="1.10.10.10">
    <property type="entry name" value="Winged helix-like DNA-binding domain superfamily/Winged helix DNA-binding domain"/>
    <property type="match status" value="1"/>
</dbReference>
<dbReference type="AlphaFoldDB" id="A0A4Q2EGA0"/>
<dbReference type="GO" id="GO:0005737">
    <property type="term" value="C:cytoplasm"/>
    <property type="evidence" value="ECO:0007669"/>
    <property type="project" value="UniProtKB-SubCell"/>
</dbReference>
<name>A0A4Q2EGA0_9ACTN</name>
<evidence type="ECO:0000256" key="7">
    <source>
        <dbReference type="ARBA" id="ARBA00023015"/>
    </source>
</evidence>
<organism evidence="14 15">
    <name type="scientific">Propioniciclava flava</name>
    <dbReference type="NCBI Taxonomy" id="2072026"/>
    <lineage>
        <taxon>Bacteria</taxon>
        <taxon>Bacillati</taxon>
        <taxon>Actinomycetota</taxon>
        <taxon>Actinomycetes</taxon>
        <taxon>Propionibacteriales</taxon>
        <taxon>Propionibacteriaceae</taxon>
        <taxon>Propioniciclava</taxon>
    </lineage>
</organism>
<keyword evidence="10" id="KW-0804">Transcription</keyword>
<dbReference type="GO" id="GO:0046914">
    <property type="term" value="F:transition metal ion binding"/>
    <property type="evidence" value="ECO:0007669"/>
    <property type="project" value="InterPro"/>
</dbReference>
<evidence type="ECO:0000256" key="8">
    <source>
        <dbReference type="ARBA" id="ARBA00023125"/>
    </source>
</evidence>
<reference evidence="14 15" key="1">
    <citation type="submission" date="2018-01" db="EMBL/GenBank/DDBJ databases">
        <title>Lactibacter flavus gen. nov., sp. nov., a novel bacterium of the family Propionibacteriaceae isolated from raw milk and dairy products.</title>
        <authorList>
            <person name="Wenning M."/>
            <person name="Breitenwieser F."/>
            <person name="Huptas C."/>
            <person name="von Neubeck M."/>
            <person name="Busse H.-J."/>
            <person name="Scherer S."/>
        </authorList>
    </citation>
    <scope>NUCLEOTIDE SEQUENCE [LARGE SCALE GENOMIC DNA]</scope>
    <source>
        <strain evidence="14 15">VG341</strain>
    </source>
</reference>
<evidence type="ECO:0000256" key="6">
    <source>
        <dbReference type="ARBA" id="ARBA00023004"/>
    </source>
</evidence>
<dbReference type="PANTHER" id="PTHR33238">
    <property type="entry name" value="IRON (METAL) DEPENDENT REPRESSOR, DTXR FAMILY"/>
    <property type="match status" value="1"/>
</dbReference>
<evidence type="ECO:0000259" key="13">
    <source>
        <dbReference type="PROSITE" id="PS50944"/>
    </source>
</evidence>
<evidence type="ECO:0000256" key="11">
    <source>
        <dbReference type="ARBA" id="ARBA00023211"/>
    </source>
</evidence>
<keyword evidence="8" id="KW-0238">DNA-binding</keyword>
<keyword evidence="6" id="KW-0408">Iron</keyword>
<dbReference type="Proteomes" id="UP000290624">
    <property type="component" value="Unassembled WGS sequence"/>
</dbReference>
<dbReference type="SUPFAM" id="SSF47979">
    <property type="entry name" value="Iron-dependent repressor protein, dimerization domain"/>
    <property type="match status" value="1"/>
</dbReference>
<feature type="domain" description="HTH dtxR-type" evidence="13">
    <location>
        <begin position="6"/>
        <end position="68"/>
    </location>
</feature>
<dbReference type="InterPro" id="IPR001367">
    <property type="entry name" value="Fe_dep_repressor"/>
</dbReference>
<dbReference type="SUPFAM" id="SSF50037">
    <property type="entry name" value="C-terminal domain of transcriptional repressors"/>
    <property type="match status" value="1"/>
</dbReference>
<dbReference type="PROSITE" id="PS50944">
    <property type="entry name" value="HTH_DTXR"/>
    <property type="match status" value="1"/>
</dbReference>
<sequence length="218" mass="23724">MDADALSPVAQDYLKVIWSAVEWGDAPITTTGLAERFGTSRANVSDVMRRLQAQGLVEYQPYHPVTLTPTGERLAVAMVRRHRLIEQFLAEVLHYGWDEVHDDAERLEHAVSPRFLASIDALLGHPTTDPHGDPIPTREGRWHVPDETLILSEAEPGTYRVVRVSDADPDALARLRVAGLRPGATVVVGSSTVDVIDATGRPAGVVPGDGAMVRVRST</sequence>
<keyword evidence="9" id="KW-0010">Activator</keyword>
<evidence type="ECO:0000256" key="10">
    <source>
        <dbReference type="ARBA" id="ARBA00023163"/>
    </source>
</evidence>
<dbReference type="GO" id="GO:0003677">
    <property type="term" value="F:DNA binding"/>
    <property type="evidence" value="ECO:0007669"/>
    <property type="project" value="UniProtKB-KW"/>
</dbReference>
<evidence type="ECO:0000313" key="14">
    <source>
        <dbReference type="EMBL" id="RXW31626.1"/>
    </source>
</evidence>